<keyword evidence="2" id="KW-1185">Reference proteome</keyword>
<comment type="caution">
    <text evidence="1">The sequence shown here is derived from an EMBL/GenBank/DDBJ whole genome shotgun (WGS) entry which is preliminary data.</text>
</comment>
<proteinExistence type="predicted"/>
<dbReference type="AlphaFoldDB" id="A0A420DKK0"/>
<protein>
    <submittedName>
        <fullName evidence="1">Uncharacterized protein</fullName>
    </submittedName>
</protein>
<reference evidence="1 2" key="1">
    <citation type="submission" date="2018-09" db="EMBL/GenBank/DDBJ databases">
        <title>Genomic Encyclopedia of Archaeal and Bacterial Type Strains, Phase II (KMG-II): from individual species to whole genera.</title>
        <authorList>
            <person name="Goeker M."/>
        </authorList>
    </citation>
    <scope>NUCLEOTIDE SEQUENCE [LARGE SCALE GENOMIC DNA]</scope>
    <source>
        <strain evidence="1 2">DSM 26283</strain>
    </source>
</reference>
<accession>A0A420DKK0</accession>
<evidence type="ECO:0000313" key="2">
    <source>
        <dbReference type="Proteomes" id="UP000284892"/>
    </source>
</evidence>
<dbReference type="EMBL" id="RAQJ01000003">
    <property type="protein sequence ID" value="RKE94773.1"/>
    <property type="molecule type" value="Genomic_DNA"/>
</dbReference>
<sequence length="137" mass="16238">MEAHYQLSDQDFVYQFENIILDPKLFSHEAHLRIAWIYIKNNNIDYAIAQLREQLIKFVTHLGAREKYNETVTVAAVKAVYHFYLKSNSENFKSFIEEFPRLKTNFKDVLAQHYNIDVFNSEIAKSSFLEPDKLPFN</sequence>
<organism evidence="1 2">
    <name type="scientific">Ichthyenterobacterium magnum</name>
    <dbReference type="NCBI Taxonomy" id="1230530"/>
    <lineage>
        <taxon>Bacteria</taxon>
        <taxon>Pseudomonadati</taxon>
        <taxon>Bacteroidota</taxon>
        <taxon>Flavobacteriia</taxon>
        <taxon>Flavobacteriales</taxon>
        <taxon>Flavobacteriaceae</taxon>
        <taxon>Ichthyenterobacterium</taxon>
    </lineage>
</organism>
<evidence type="ECO:0000313" key="1">
    <source>
        <dbReference type="EMBL" id="RKE94773.1"/>
    </source>
</evidence>
<gene>
    <name evidence="1" type="ORF">BXY80_1785</name>
</gene>
<name>A0A420DKK0_9FLAO</name>
<dbReference type="OrthoDB" id="282517at2"/>
<dbReference type="RefSeq" id="WP_120201087.1">
    <property type="nucleotide sequence ID" value="NZ_RAQJ01000003.1"/>
</dbReference>
<dbReference type="Proteomes" id="UP000284892">
    <property type="component" value="Unassembled WGS sequence"/>
</dbReference>